<accession>A0ABW0QHC9</accession>
<comment type="caution">
    <text evidence="1">The sequence shown here is derived from an EMBL/GenBank/DDBJ whole genome shotgun (WGS) entry which is preliminary data.</text>
</comment>
<dbReference type="EMBL" id="JBHSMX010000066">
    <property type="protein sequence ID" value="MFC5524006.1"/>
    <property type="molecule type" value="Genomic_DNA"/>
</dbReference>
<protein>
    <submittedName>
        <fullName evidence="1">Uncharacterized protein</fullName>
    </submittedName>
</protein>
<evidence type="ECO:0000313" key="2">
    <source>
        <dbReference type="Proteomes" id="UP001596084"/>
    </source>
</evidence>
<dbReference type="RefSeq" id="WP_068832063.1">
    <property type="nucleotide sequence ID" value="NZ_JBHSMX010000066.1"/>
</dbReference>
<keyword evidence="2" id="KW-1185">Reference proteome</keyword>
<dbReference type="Proteomes" id="UP001596084">
    <property type="component" value="Unassembled WGS sequence"/>
</dbReference>
<sequence length="332" mass="34209">MSKLFTRATVAGTSLTGASLKATLTALWDALNTVGLSDVARTTLTANATLTTTQCGLLLVDATSGNITLTLPASGAASDDAFYNMRRIDSTANTVTVQRAGSDTIEGGTSFTLPPNSDTEIQLPGGSSNWRLLNSSGNGLVFATGGTSTAYTISPPRAITAYSANQSFDVLFSVASGTAPTLQINGVATPPNLVKELGDGSYVNIAANDITANHRSRVTLLSPTQALVERLPAAPPTRFFCVFNGGLAGTNAPLSGYGVTSVTRNSAGNYTVNLSTTYSDNLFVPAPCADNGAINVFLWSASSNNSLTFVNYVGGVPTDLIRGFVTGNKVVV</sequence>
<name>A0ABW0QHC9_9BURK</name>
<reference evidence="2" key="1">
    <citation type="journal article" date="2019" name="Int. J. Syst. Evol. Microbiol.">
        <title>The Global Catalogue of Microorganisms (GCM) 10K type strain sequencing project: providing services to taxonomists for standard genome sequencing and annotation.</title>
        <authorList>
            <consortium name="The Broad Institute Genomics Platform"/>
            <consortium name="The Broad Institute Genome Sequencing Center for Infectious Disease"/>
            <person name="Wu L."/>
            <person name="Ma J."/>
        </authorList>
    </citation>
    <scope>NUCLEOTIDE SEQUENCE [LARGE SCALE GENOMIC DNA]</scope>
    <source>
        <strain evidence="2">CGMCC 4.7277</strain>
    </source>
</reference>
<organism evidence="1 2">
    <name type="scientific">Polaromonas jejuensis</name>
    <dbReference type="NCBI Taxonomy" id="457502"/>
    <lineage>
        <taxon>Bacteria</taxon>
        <taxon>Pseudomonadati</taxon>
        <taxon>Pseudomonadota</taxon>
        <taxon>Betaproteobacteria</taxon>
        <taxon>Burkholderiales</taxon>
        <taxon>Comamonadaceae</taxon>
        <taxon>Polaromonas</taxon>
    </lineage>
</organism>
<evidence type="ECO:0000313" key="1">
    <source>
        <dbReference type="EMBL" id="MFC5524006.1"/>
    </source>
</evidence>
<gene>
    <name evidence="1" type="ORF">ACFPP7_24305</name>
</gene>
<proteinExistence type="predicted"/>